<evidence type="ECO:0000256" key="2">
    <source>
        <dbReference type="ARBA" id="ARBA00004336"/>
    </source>
</evidence>
<dbReference type="CDD" id="cd15469">
    <property type="entry name" value="HN"/>
    <property type="match status" value="1"/>
</dbReference>
<evidence type="ECO:0000256" key="18">
    <source>
        <dbReference type="SAM" id="MobiDB-lite"/>
    </source>
</evidence>
<evidence type="ECO:0000256" key="14">
    <source>
        <dbReference type="ARBA" id="ARBA00023136"/>
    </source>
</evidence>
<evidence type="ECO:0000256" key="8">
    <source>
        <dbReference type="ARBA" id="ARBA00022804"/>
    </source>
</evidence>
<keyword evidence="15" id="KW-0325">Glycoprotein</keyword>
<dbReference type="GO" id="GO:0046718">
    <property type="term" value="P:symbiont entry into host cell"/>
    <property type="evidence" value="ECO:0007669"/>
    <property type="project" value="UniProtKB-KW"/>
</dbReference>
<feature type="transmembrane region" description="Helical" evidence="19">
    <location>
        <begin position="42"/>
        <end position="62"/>
    </location>
</feature>
<keyword evidence="6" id="KW-0945">Host-virus interaction</keyword>
<dbReference type="GO" id="GO:0046789">
    <property type="term" value="F:host cell surface receptor binding"/>
    <property type="evidence" value="ECO:0007669"/>
    <property type="project" value="InterPro"/>
</dbReference>
<keyword evidence="9" id="KW-0946">Virion</keyword>
<protein>
    <submittedName>
        <fullName evidence="20">Cell attachment protein</fullName>
    </submittedName>
</protein>
<keyword evidence="5 17" id="KW-0348">Hemagglutinin</keyword>
<evidence type="ECO:0000256" key="5">
    <source>
        <dbReference type="ARBA" id="ARBA00022546"/>
    </source>
</evidence>
<feature type="region of interest" description="Disordered" evidence="18">
    <location>
        <begin position="864"/>
        <end position="1196"/>
    </location>
</feature>
<keyword evidence="14 19" id="KW-0472">Membrane</keyword>
<name>A0AAE9HWI7_9MONO</name>
<keyword evidence="4" id="KW-1032">Host cell membrane</keyword>
<dbReference type="EMBL" id="OK623355">
    <property type="protein sequence ID" value="UQM99538.1"/>
    <property type="molecule type" value="Viral_cRNA"/>
</dbReference>
<dbReference type="GO" id="GO:0019031">
    <property type="term" value="C:viral envelope"/>
    <property type="evidence" value="ECO:0007669"/>
    <property type="project" value="UniProtKB-KW"/>
</dbReference>
<feature type="compositionally biased region" description="Polar residues" evidence="18">
    <location>
        <begin position="1072"/>
        <end position="1129"/>
    </location>
</feature>
<keyword evidence="7 19" id="KW-0812">Transmembrane</keyword>
<feature type="compositionally biased region" description="Polar residues" evidence="18">
    <location>
        <begin position="1044"/>
        <end position="1064"/>
    </location>
</feature>
<dbReference type="GO" id="GO:0020002">
    <property type="term" value="C:host cell plasma membrane"/>
    <property type="evidence" value="ECO:0007669"/>
    <property type="project" value="UniProtKB-SubCell"/>
</dbReference>
<evidence type="ECO:0000256" key="19">
    <source>
        <dbReference type="SAM" id="Phobius"/>
    </source>
</evidence>
<accession>A0AAE9HWI7</accession>
<proteinExistence type="inferred from homology"/>
<evidence type="ECO:0000256" key="10">
    <source>
        <dbReference type="ARBA" id="ARBA00022870"/>
    </source>
</evidence>
<evidence type="ECO:0000256" key="4">
    <source>
        <dbReference type="ARBA" id="ARBA00022511"/>
    </source>
</evidence>
<dbReference type="InterPro" id="IPR016285">
    <property type="entry name" value="Hemagglutn-neuramid"/>
</dbReference>
<comment type="similarity">
    <text evidence="3 17">Belongs to the paramyxoviruses hemagglutinin-neuraminidase family.</text>
</comment>
<feature type="compositionally biased region" description="Polar residues" evidence="18">
    <location>
        <begin position="1528"/>
        <end position="1544"/>
    </location>
</feature>
<evidence type="ECO:0000256" key="12">
    <source>
        <dbReference type="ARBA" id="ARBA00022968"/>
    </source>
</evidence>
<feature type="region of interest" description="Disordered" evidence="18">
    <location>
        <begin position="1520"/>
        <end position="1554"/>
    </location>
</feature>
<gene>
    <name evidence="20" type="primary">G</name>
</gene>
<comment type="subcellular location">
    <subcellularLocation>
        <location evidence="2">Host cell membrane</location>
        <topology evidence="2">Single-pass type II membrane protein</topology>
    </subcellularLocation>
    <subcellularLocation>
        <location evidence="1">Virion membrane</location>
        <topology evidence="1">Single-pass type II membrane protein</topology>
    </subcellularLocation>
</comment>
<keyword evidence="21" id="KW-1185">Reference proteome</keyword>
<evidence type="ECO:0000256" key="15">
    <source>
        <dbReference type="ARBA" id="ARBA00023180"/>
    </source>
</evidence>
<evidence type="ECO:0000256" key="13">
    <source>
        <dbReference type="ARBA" id="ARBA00022989"/>
    </source>
</evidence>
<feature type="compositionally biased region" description="Polar residues" evidence="18">
    <location>
        <begin position="1135"/>
        <end position="1145"/>
    </location>
</feature>
<dbReference type="InterPro" id="IPR000665">
    <property type="entry name" value="Hemagglutn/HN"/>
</dbReference>
<organism evidence="20 21">
    <name type="scientific">Ninove microtus virus</name>
    <dbReference type="NCBI Taxonomy" id="2940990"/>
    <lineage>
        <taxon>Viruses</taxon>
        <taxon>Riboviria</taxon>
        <taxon>Orthornavirae</taxon>
        <taxon>Negarnaviricota</taxon>
        <taxon>Haploviricotina</taxon>
        <taxon>Monjiviricetes</taxon>
        <taxon>Mononegavirales</taxon>
        <taxon>Paramyxoviridae</taxon>
        <taxon>Orthoparamyxovirinae</taxon>
        <taxon>Jeilongvirus</taxon>
        <taxon>Jeilongvirus microti</taxon>
    </lineage>
</organism>
<dbReference type="SUPFAM" id="SSF50939">
    <property type="entry name" value="Sialidases"/>
    <property type="match status" value="1"/>
</dbReference>
<dbReference type="Proteomes" id="UP001246087">
    <property type="component" value="Segment"/>
</dbReference>
<evidence type="ECO:0000256" key="17">
    <source>
        <dbReference type="RuleBase" id="RU004216"/>
    </source>
</evidence>
<dbReference type="GO" id="GO:0004308">
    <property type="term" value="F:exo-alpha-sialidase activity"/>
    <property type="evidence" value="ECO:0007669"/>
    <property type="project" value="InterPro"/>
</dbReference>
<dbReference type="Pfam" id="PF00423">
    <property type="entry name" value="HN"/>
    <property type="match status" value="1"/>
</dbReference>
<evidence type="ECO:0000256" key="9">
    <source>
        <dbReference type="ARBA" id="ARBA00022844"/>
    </source>
</evidence>
<sequence>MSQLAAHTAAMSTFYGVNRTQTTGAREEDHIGAQVVFRYSSMIVGLLSLFTIIALNVTNIIYMTESGGTMESIKTTQQSLSGSMKETTGILIEDLKPKTDLINSMVSFNIPSQLTMIYSTLKNEVLKQCTPSFLFNNTICPLAEHPIHSDYFEEVNLAALSSCAGSSRRLVINSSLSFIEFPSFIPGSTKPGSCVKLPSFSLSDTIFAYSHTIMGHGCSELDVGDHYFSVGRIVDHGTEQPIFETITEWFITDKLNRRSCTVAAGTYEAWMGCVIMTEPFLDDLDSTDTGKISISYLDVYGRRREWLYSKSEIQTDHNYASWYFSVGSGVVIGDTVRFLVWGSLVFSLNENAFCRATGCTQFTQAMCNSAQRPQAFRNHQMVNGILSFKINIEGKPVLSLKTISPGLIPLGSEGRLIHMKSVNKTYIYVRSTGWYAYPLIGVITFGNVLNIQWTWQTATSRPGNAPCGSTSRCPYPCVTGVYTDLFPLGINYEHTMTVYLDSETIRQNPTLAFSNNTNIVYRQTLLTRTQKADYTTTTCFMFKLRLWCLSIVELSPSTITNSEPVPFLYHVDLGCKDIGSNIVSPINLGSRSMHIGVFTPPRKECYFEQIGVEYYFIVSIPGSIQAYAIKDLQPDRVPHVGVYINDICPLILNTYTSLSATARMVTTLTVGNWQFRPVNRPGGVRVNLPKRKTNVTLSKDYSPEDPGNNYYNGIELLNIDLNDPIVTVVIEQCFRVTRITGPDILRETECRVITVINGGNKTRELLGKEDICMSHTSTKTVVPDDEQSDSNCRPCNFTNEFAAGIQHPCSDKTTSEPITHTMSTTPDKTTIQIKESTVSKTTISTPVQKPSTYKNQAQAIIRSTERHASAIPTKPSTHPTGTTTTTTNQNSHKTQTTGTQTTHITKTTDKHKEAQTTITTNGKNHSKHITNDTEHKQQEQGNHSTRHTDLEGPEHTRPTSEPNDRSTHQPTPSSNHSQPKSNNTRGPHTAGGNISHTTRNTTILETSNTGHQEATSTSIETTTKPNMHGTTLENDDAAAKNTKGDTTPNRTQLGTTHTSNCTETTAKEEPKTMNTTGRGASNLSTHHASLNTPDTPDTNNQLNKGTTQRNETSAQDETSKTNHTQTIPQVKTPDTIGQNSTNTGTGIEDGGKELHQSIRDQEPENSTLGRPPSVPDGSSLATNESRGNTADPKLNRLAVDTRTLIINPTARGDTPASQEITDENSSLMETILGDKIIQLTDIIRGDTKDSRCSEITSFCSNHTFNAKIENSNCSSMPDEPLCRAKESLTTQMEMQCPVGYLNSSFMSMLGNINAPYGSCENGEQLKPGYNYICNKEGVMRLATRQYVCGDATVIAETNITKPTLFNNTDRRLYNIEKYTGKYPMSYEEFVKWAGHYNKKPSKQYCSIGELCGYTFIIYYDPAVMIAFEPHVYHRKPRNKILSLIAAANICNSLYSILVGTTTTHDHLVVLPYNDKIVTLHSLDVYDFAKAKGSDSECTNEKNRRAYVYFSDKSYEDRLKSKNKAKNKVTAQDQTLKAESATVQSRQRRETTPSPNATFTFDVLKDLFSSALESLWYK</sequence>
<evidence type="ECO:0000256" key="7">
    <source>
        <dbReference type="ARBA" id="ARBA00022692"/>
    </source>
</evidence>
<evidence type="ECO:0000313" key="20">
    <source>
        <dbReference type="EMBL" id="UQM99538.1"/>
    </source>
</evidence>
<dbReference type="GO" id="GO:0055036">
    <property type="term" value="C:virion membrane"/>
    <property type="evidence" value="ECO:0007669"/>
    <property type="project" value="UniProtKB-SubCell"/>
</dbReference>
<keyword evidence="16" id="KW-1160">Virus entry into host cell</keyword>
<evidence type="ECO:0000256" key="16">
    <source>
        <dbReference type="ARBA" id="ARBA00023296"/>
    </source>
</evidence>
<feature type="compositionally biased region" description="Polar residues" evidence="18">
    <location>
        <begin position="968"/>
        <end position="1032"/>
    </location>
</feature>
<evidence type="ECO:0000256" key="1">
    <source>
        <dbReference type="ARBA" id="ARBA00004208"/>
    </source>
</evidence>
<keyword evidence="11 17" id="KW-0261">Viral envelope protein</keyword>
<keyword evidence="10" id="KW-1043">Host membrane</keyword>
<keyword evidence="13 19" id="KW-1133">Transmembrane helix</keyword>
<keyword evidence="8" id="KW-1161">Viral attachment to host cell</keyword>
<feature type="compositionally biased region" description="Basic and acidic residues" evidence="18">
    <location>
        <begin position="946"/>
        <end position="967"/>
    </location>
</feature>
<reference evidence="20" key="1">
    <citation type="journal article" date="2022" name="bioRxiv">
        <title>The characterization of multiple novel paramyxovirus species highlights the diverse nature of the subfamily Orthoparamyxovirinae.</title>
        <authorList>
            <person name="Vanmechelen B."/>
            <person name="Meurs S."/>
            <person name="Horemans M."/>
            <person name="Loosen A."/>
            <person name="Maes T.J."/>
            <person name="Laenen L."/>
            <person name="Vergote V."/>
            <person name="Koundouno F.R."/>
            <person name="Magassouba N."/>
            <person name="Konde M.K."/>
            <person name="Conde I.S."/>
            <person name="Carroll M.W."/>
            <person name="Maes P."/>
        </authorList>
    </citation>
    <scope>NUCLEOTIDE SEQUENCE</scope>
    <source>
        <strain evidence="20">BE/Ninove/Mag/1/2019</strain>
    </source>
</reference>
<feature type="compositionally biased region" description="Low complexity" evidence="18">
    <location>
        <begin position="873"/>
        <end position="905"/>
    </location>
</feature>
<keyword evidence="12" id="KW-0735">Signal-anchor</keyword>
<dbReference type="Gene3D" id="2.120.10.10">
    <property type="match status" value="1"/>
</dbReference>
<feature type="compositionally biased region" description="Basic and acidic residues" evidence="18">
    <location>
        <begin position="1149"/>
        <end position="1162"/>
    </location>
</feature>
<feature type="compositionally biased region" description="Polar residues" evidence="18">
    <location>
        <begin position="1179"/>
        <end position="1188"/>
    </location>
</feature>
<evidence type="ECO:0000256" key="11">
    <source>
        <dbReference type="ARBA" id="ARBA00022879"/>
    </source>
</evidence>
<evidence type="ECO:0000256" key="3">
    <source>
        <dbReference type="ARBA" id="ARBA00007701"/>
    </source>
</evidence>
<evidence type="ECO:0000256" key="6">
    <source>
        <dbReference type="ARBA" id="ARBA00022581"/>
    </source>
</evidence>
<evidence type="ECO:0000313" key="21">
    <source>
        <dbReference type="Proteomes" id="UP001246087"/>
    </source>
</evidence>
<dbReference type="InterPro" id="IPR036278">
    <property type="entry name" value="Sialidase_sf"/>
</dbReference>
<feature type="compositionally biased region" description="Basic and acidic residues" evidence="18">
    <location>
        <begin position="929"/>
        <end position="938"/>
    </location>
</feature>
<dbReference type="GO" id="GO:0019062">
    <property type="term" value="P:virion attachment to host cell"/>
    <property type="evidence" value="ECO:0007669"/>
    <property type="project" value="UniProtKB-KW"/>
</dbReference>